<dbReference type="InterPro" id="IPR036754">
    <property type="entry name" value="YbaK/aa-tRNA-synt-asso_dom_sf"/>
</dbReference>
<dbReference type="Gene3D" id="3.90.960.10">
    <property type="entry name" value="YbaK/aminoacyl-tRNA synthetase-associated domain"/>
    <property type="match status" value="1"/>
</dbReference>
<comment type="similarity">
    <text evidence="1 4">Belongs to the prolyl-tRNA editing family. YbaK/EbsC subfamily.</text>
</comment>
<dbReference type="InterPro" id="IPR007214">
    <property type="entry name" value="YbaK/aa-tRNA-synth-assoc-dom"/>
</dbReference>
<evidence type="ECO:0000313" key="7">
    <source>
        <dbReference type="Proteomes" id="UP000651977"/>
    </source>
</evidence>
<protein>
    <recommendedName>
        <fullName evidence="4">Cys-tRNA(Pro)/Cys-tRNA(Cys) deacylase</fullName>
        <ecNumber evidence="4">4.2.-.-</ecNumber>
    </recommendedName>
</protein>
<comment type="caution">
    <text evidence="6">The sequence shown here is derived from an EMBL/GenBank/DDBJ whole genome shotgun (WGS) entry which is preliminary data.</text>
</comment>
<reference evidence="7" key="1">
    <citation type="journal article" date="2019" name="Int. J. Syst. Evol. Microbiol.">
        <title>The Global Catalogue of Microorganisms (GCM) 10K type strain sequencing project: providing services to taxonomists for standard genome sequencing and annotation.</title>
        <authorList>
            <consortium name="The Broad Institute Genomics Platform"/>
            <consortium name="The Broad Institute Genome Sequencing Center for Infectious Disease"/>
            <person name="Wu L."/>
            <person name="Ma J."/>
        </authorList>
    </citation>
    <scope>NUCLEOTIDE SEQUENCE [LARGE SCALE GENOMIC DNA]</scope>
    <source>
        <strain evidence="7">CGMCC 1.10131</strain>
    </source>
</reference>
<evidence type="ECO:0000256" key="3">
    <source>
        <dbReference type="ARBA" id="ARBA00023239"/>
    </source>
</evidence>
<evidence type="ECO:0000256" key="2">
    <source>
        <dbReference type="ARBA" id="ARBA00022917"/>
    </source>
</evidence>
<sequence length="157" mass="16849">MTPAVQQLKKAKQVFQLLEYKSDPQQGNFGLDSAEKLGLPAEQVFKTLVACDEHNPKTMVVAVVPVTGQLDLKALAKAAKIKKMRMAEVPVAERTTGYVKGGISPFGQKKRLATFVDSSADNLTEIVVSAGKRGLSLQLNAKVLATVLGAQFVTLSH</sequence>
<dbReference type="PANTHER" id="PTHR30411">
    <property type="entry name" value="CYTOPLASMIC PROTEIN"/>
    <property type="match status" value="1"/>
</dbReference>
<dbReference type="EC" id="4.2.-.-" evidence="4"/>
<dbReference type="InterPro" id="IPR004369">
    <property type="entry name" value="Prolyl-tRNA_editing_YbaK/EbsC"/>
</dbReference>
<accession>A0ABQ1I8I0</accession>
<evidence type="ECO:0000259" key="5">
    <source>
        <dbReference type="Pfam" id="PF04073"/>
    </source>
</evidence>
<keyword evidence="3 4" id="KW-0456">Lyase</keyword>
<feature type="domain" description="YbaK/aminoacyl-tRNA synthetase-associated" evidence="5">
    <location>
        <begin position="32"/>
        <end position="144"/>
    </location>
</feature>
<keyword evidence="7" id="KW-1185">Reference proteome</keyword>
<dbReference type="SUPFAM" id="SSF55826">
    <property type="entry name" value="YbaK/ProRS associated domain"/>
    <property type="match status" value="1"/>
</dbReference>
<evidence type="ECO:0000313" key="6">
    <source>
        <dbReference type="EMBL" id="GGB19115.1"/>
    </source>
</evidence>
<dbReference type="RefSeq" id="WP_055733077.1">
    <property type="nucleotide sequence ID" value="NZ_BMDY01000029.1"/>
</dbReference>
<organism evidence="6 7">
    <name type="scientific">Agarivorans gilvus</name>
    <dbReference type="NCBI Taxonomy" id="680279"/>
    <lineage>
        <taxon>Bacteria</taxon>
        <taxon>Pseudomonadati</taxon>
        <taxon>Pseudomonadota</taxon>
        <taxon>Gammaproteobacteria</taxon>
        <taxon>Alteromonadales</taxon>
        <taxon>Alteromonadaceae</taxon>
        <taxon>Agarivorans</taxon>
    </lineage>
</organism>
<gene>
    <name evidence="6" type="ORF">GCM10007414_35640</name>
</gene>
<evidence type="ECO:0000256" key="1">
    <source>
        <dbReference type="ARBA" id="ARBA00009798"/>
    </source>
</evidence>
<dbReference type="EMBL" id="BMDY01000029">
    <property type="protein sequence ID" value="GGB19115.1"/>
    <property type="molecule type" value="Genomic_DNA"/>
</dbReference>
<dbReference type="Pfam" id="PF04073">
    <property type="entry name" value="tRNA_edit"/>
    <property type="match status" value="1"/>
</dbReference>
<dbReference type="NCBIfam" id="TIGR00011">
    <property type="entry name" value="YbaK_EbsC"/>
    <property type="match status" value="1"/>
</dbReference>
<dbReference type="PIRSF" id="PIRSF006181">
    <property type="entry name" value="EbsC_YbaK"/>
    <property type="match status" value="1"/>
</dbReference>
<name>A0ABQ1I8I0_9ALTE</name>
<dbReference type="CDD" id="cd00002">
    <property type="entry name" value="YbaK_deacylase"/>
    <property type="match status" value="1"/>
</dbReference>
<dbReference type="Proteomes" id="UP000651977">
    <property type="component" value="Unassembled WGS sequence"/>
</dbReference>
<proteinExistence type="inferred from homology"/>
<evidence type="ECO:0000256" key="4">
    <source>
        <dbReference type="PIRNR" id="PIRNR006181"/>
    </source>
</evidence>
<dbReference type="PANTHER" id="PTHR30411:SF0">
    <property type="entry name" value="CYS-TRNA(PRO)_CYS-TRNA(CYS) DEACYLASE YBAK"/>
    <property type="match status" value="1"/>
</dbReference>
<keyword evidence="2 4" id="KW-0648">Protein biosynthesis</keyword>